<dbReference type="EMBL" id="JAKMXF010000310">
    <property type="protein sequence ID" value="KAI6650815.1"/>
    <property type="molecule type" value="Genomic_DNA"/>
</dbReference>
<keyword evidence="4" id="KW-1185">Reference proteome</keyword>
<organism evidence="3 4">
    <name type="scientific">Oopsacas minuta</name>
    <dbReference type="NCBI Taxonomy" id="111878"/>
    <lineage>
        <taxon>Eukaryota</taxon>
        <taxon>Metazoa</taxon>
        <taxon>Porifera</taxon>
        <taxon>Hexactinellida</taxon>
        <taxon>Hexasterophora</taxon>
        <taxon>Lyssacinosida</taxon>
        <taxon>Leucopsacidae</taxon>
        <taxon>Oopsacas</taxon>
    </lineage>
</organism>
<sequence>MKHPCLRLDGSFFFFSPPALCVVMSRIKKARTNIFVLDKVAVAKDLQAGATYTILVLKYETSKGTVGRISEKRQQWLDLDIECMDKKRKRIEKKKTPDEIENKLLQFIHTSREKNCILTGSILQAMALRIAKDIARHEGFEAFRVRYHIVSRMLSGERAIAPVEHAED</sequence>
<name>A0AAV7JQV7_9METZ</name>
<evidence type="ECO:0000256" key="1">
    <source>
        <dbReference type="ARBA" id="ARBA00023125"/>
    </source>
</evidence>
<dbReference type="Gene3D" id="1.10.10.60">
    <property type="entry name" value="Homeodomain-like"/>
    <property type="match status" value="1"/>
</dbReference>
<evidence type="ECO:0000259" key="2">
    <source>
        <dbReference type="Pfam" id="PF03221"/>
    </source>
</evidence>
<protein>
    <recommendedName>
        <fullName evidence="2">HTH CENPB-type domain-containing protein</fullName>
    </recommendedName>
</protein>
<dbReference type="GO" id="GO:0003677">
    <property type="term" value="F:DNA binding"/>
    <property type="evidence" value="ECO:0007669"/>
    <property type="project" value="UniProtKB-KW"/>
</dbReference>
<keyword evidence="1" id="KW-0238">DNA-binding</keyword>
<dbReference type="AlphaFoldDB" id="A0AAV7JQV7"/>
<dbReference type="Proteomes" id="UP001165289">
    <property type="component" value="Unassembled WGS sequence"/>
</dbReference>
<evidence type="ECO:0000313" key="4">
    <source>
        <dbReference type="Proteomes" id="UP001165289"/>
    </source>
</evidence>
<dbReference type="Pfam" id="PF03221">
    <property type="entry name" value="HTH_Tnp_Tc5"/>
    <property type="match status" value="1"/>
</dbReference>
<evidence type="ECO:0000313" key="3">
    <source>
        <dbReference type="EMBL" id="KAI6650815.1"/>
    </source>
</evidence>
<reference evidence="3 4" key="1">
    <citation type="journal article" date="2023" name="BMC Biol.">
        <title>The compact genome of the sponge Oopsacas minuta (Hexactinellida) is lacking key metazoan core genes.</title>
        <authorList>
            <person name="Santini S."/>
            <person name="Schenkelaars Q."/>
            <person name="Jourda C."/>
            <person name="Duchesne M."/>
            <person name="Belahbib H."/>
            <person name="Rocher C."/>
            <person name="Selva M."/>
            <person name="Riesgo A."/>
            <person name="Vervoort M."/>
            <person name="Leys S.P."/>
            <person name="Kodjabachian L."/>
            <person name="Le Bivic A."/>
            <person name="Borchiellini C."/>
            <person name="Claverie J.M."/>
            <person name="Renard E."/>
        </authorList>
    </citation>
    <scope>NUCLEOTIDE SEQUENCE [LARGE SCALE GENOMIC DNA]</scope>
    <source>
        <strain evidence="3">SPO-2</strain>
    </source>
</reference>
<gene>
    <name evidence="3" type="ORF">LOD99_7866</name>
</gene>
<accession>A0AAV7JQV7</accession>
<comment type="caution">
    <text evidence="3">The sequence shown here is derived from an EMBL/GenBank/DDBJ whole genome shotgun (WGS) entry which is preliminary data.</text>
</comment>
<feature type="domain" description="HTH CENPB-type" evidence="2">
    <location>
        <begin position="99"/>
        <end position="145"/>
    </location>
</feature>
<dbReference type="InterPro" id="IPR006600">
    <property type="entry name" value="HTH_CenpB_DNA-bd_dom"/>
</dbReference>
<proteinExistence type="predicted"/>